<reference evidence="1 2" key="1">
    <citation type="submission" date="2023-11" db="EMBL/GenBank/DDBJ databases">
        <title>A Novel Polar Bacteriovorax (B. antarcticus) Isolated from the Biocrust in Antarctica.</title>
        <authorList>
            <person name="Mun W."/>
            <person name="Choi S.Y."/>
            <person name="Mitchell R.J."/>
        </authorList>
    </citation>
    <scope>NUCLEOTIDE SEQUENCE [LARGE SCALE GENOMIC DNA]</scope>
    <source>
        <strain evidence="1 2">PP10</strain>
    </source>
</reference>
<proteinExistence type="predicted"/>
<dbReference type="RefSeq" id="WP_323575821.1">
    <property type="nucleotide sequence ID" value="NZ_JAYGJQ010000001.1"/>
</dbReference>
<evidence type="ECO:0000313" key="1">
    <source>
        <dbReference type="EMBL" id="MEA9356144.1"/>
    </source>
</evidence>
<dbReference type="EMBL" id="JAYGJQ010000001">
    <property type="protein sequence ID" value="MEA9356144.1"/>
    <property type="molecule type" value="Genomic_DNA"/>
</dbReference>
<sequence>MNFETEYKNINFKISLEKEIFEDVTLLMGDKFNRLPNQTMIEIKKGTLGPYNLIITSSQKDGEEYIHYMSGILLTTDEEEVLDELGYYLEQENILDDIVAIREKYSITPGPAWKVS</sequence>
<evidence type="ECO:0008006" key="3">
    <source>
        <dbReference type="Google" id="ProtNLM"/>
    </source>
</evidence>
<evidence type="ECO:0000313" key="2">
    <source>
        <dbReference type="Proteomes" id="UP001302274"/>
    </source>
</evidence>
<dbReference type="Proteomes" id="UP001302274">
    <property type="component" value="Unassembled WGS sequence"/>
</dbReference>
<organism evidence="1 2">
    <name type="scientific">Bacteriovorax antarcticus</name>
    <dbReference type="NCBI Taxonomy" id="3088717"/>
    <lineage>
        <taxon>Bacteria</taxon>
        <taxon>Pseudomonadati</taxon>
        <taxon>Bdellovibrionota</taxon>
        <taxon>Bacteriovoracia</taxon>
        <taxon>Bacteriovoracales</taxon>
        <taxon>Bacteriovoracaceae</taxon>
        <taxon>Bacteriovorax</taxon>
    </lineage>
</organism>
<keyword evidence="2" id="KW-1185">Reference proteome</keyword>
<name>A0ABU5VUU7_9BACT</name>
<gene>
    <name evidence="1" type="ORF">SHI21_08025</name>
</gene>
<accession>A0ABU5VUU7</accession>
<comment type="caution">
    <text evidence="1">The sequence shown here is derived from an EMBL/GenBank/DDBJ whole genome shotgun (WGS) entry which is preliminary data.</text>
</comment>
<protein>
    <recommendedName>
        <fullName evidence="3">Phage protein</fullName>
    </recommendedName>
</protein>